<protein>
    <submittedName>
        <fullName evidence="1">Uncharacterized protein</fullName>
    </submittedName>
</protein>
<organism evidence="1 2">
    <name type="scientific">Candidatus Contendobacter odensis Run_B_J11</name>
    <dbReference type="NCBI Taxonomy" id="1400861"/>
    <lineage>
        <taxon>Bacteria</taxon>
        <taxon>Pseudomonadati</taxon>
        <taxon>Pseudomonadota</taxon>
        <taxon>Gammaproteobacteria</taxon>
        <taxon>Candidatus Competibacteraceae</taxon>
        <taxon>Candidatus Contendibacter</taxon>
    </lineage>
</organism>
<evidence type="ECO:0000313" key="1">
    <source>
        <dbReference type="EMBL" id="CDH43486.1"/>
    </source>
</evidence>
<comment type="caution">
    <text evidence="1">The sequence shown here is derived from an EMBL/GenBank/DDBJ whole genome shotgun (WGS) entry which is preliminary data.</text>
</comment>
<keyword evidence="2" id="KW-1185">Reference proteome</keyword>
<proteinExistence type="predicted"/>
<evidence type="ECO:0000313" key="2">
    <source>
        <dbReference type="Proteomes" id="UP000019184"/>
    </source>
</evidence>
<name>A0A7U7G8L3_9GAMM</name>
<accession>A0A7U7G8L3</accession>
<reference evidence="1 2" key="1">
    <citation type="journal article" date="2014" name="ISME J.">
        <title>Candidatus Competibacter-lineage genomes retrieved from metagenomes reveal functional metabolic diversity.</title>
        <authorList>
            <person name="McIlroy S.J."/>
            <person name="Albertsen M."/>
            <person name="Andresen E.K."/>
            <person name="Saunders A.M."/>
            <person name="Kristiansen R."/>
            <person name="Stokholm-Bjerregaard M."/>
            <person name="Nielsen K.L."/>
            <person name="Nielsen P.H."/>
        </authorList>
    </citation>
    <scope>NUCLEOTIDE SEQUENCE [LARGE SCALE GENOMIC DNA]</scope>
    <source>
        <strain evidence="1 2">Run_B_J11</strain>
    </source>
</reference>
<dbReference type="EMBL" id="CBTK010000027">
    <property type="protein sequence ID" value="CDH43486.1"/>
    <property type="molecule type" value="Genomic_DNA"/>
</dbReference>
<sequence length="40" mass="4378">MESLSYQKVSQRTLAVNGAGGEPTPYRIFFVEALNGSEET</sequence>
<dbReference type="Proteomes" id="UP000019184">
    <property type="component" value="Unassembled WGS sequence"/>
</dbReference>
<gene>
    <name evidence="1" type="ORF">BN874_1220003</name>
</gene>
<dbReference type="RefSeq" id="WP_268258810.1">
    <property type="nucleotide sequence ID" value="NZ_CBTK010000027.1"/>
</dbReference>
<dbReference type="AlphaFoldDB" id="A0A7U7G8L3"/>